<proteinExistence type="predicted"/>
<dbReference type="Gene3D" id="1.20.120.530">
    <property type="entry name" value="GntR ligand-binding domain-like"/>
    <property type="match status" value="1"/>
</dbReference>
<dbReference type="InterPro" id="IPR011711">
    <property type="entry name" value="GntR_C"/>
</dbReference>
<dbReference type="PROSITE" id="PS50949">
    <property type="entry name" value="HTH_GNTR"/>
    <property type="match status" value="1"/>
</dbReference>
<dbReference type="RefSeq" id="WP_262066574.1">
    <property type="nucleotide sequence ID" value="NZ_JAMXOD010000014.1"/>
</dbReference>
<protein>
    <submittedName>
        <fullName evidence="5">FadR family transcriptional regulator</fullName>
    </submittedName>
</protein>
<feature type="domain" description="HTH gntR-type" evidence="4">
    <location>
        <begin position="6"/>
        <end position="74"/>
    </location>
</feature>
<reference evidence="5 6" key="1">
    <citation type="journal article" date="2022" name="Genome Biol. Evol.">
        <title>Host diet, physiology and behaviors set the stage for Lachnospiraceae cladogenesis.</title>
        <authorList>
            <person name="Vera-Ponce De Leon A."/>
            <person name="Schneider M."/>
            <person name="Jahnes B.C."/>
            <person name="Sadowski V."/>
            <person name="Camuy-Velez L.A."/>
            <person name="Duan J."/>
            <person name="Sabree Z.L."/>
        </authorList>
    </citation>
    <scope>NUCLEOTIDE SEQUENCE [LARGE SCALE GENOMIC DNA]</scope>
    <source>
        <strain evidence="5 6">PAL113</strain>
    </source>
</reference>
<organism evidence="5 6">
    <name type="scientific">Aequitasia blattaphilus</name>
    <dbReference type="NCBI Taxonomy" id="2949332"/>
    <lineage>
        <taxon>Bacteria</taxon>
        <taxon>Bacillati</taxon>
        <taxon>Bacillota</taxon>
        <taxon>Clostridia</taxon>
        <taxon>Lachnospirales</taxon>
        <taxon>Lachnospiraceae</taxon>
        <taxon>Aequitasia</taxon>
    </lineage>
</organism>
<evidence type="ECO:0000313" key="6">
    <source>
        <dbReference type="Proteomes" id="UP001523566"/>
    </source>
</evidence>
<dbReference type="InterPro" id="IPR008920">
    <property type="entry name" value="TF_FadR/GntR_C"/>
</dbReference>
<keyword evidence="2" id="KW-0238">DNA-binding</keyword>
<dbReference type="EMBL" id="JAMZFW010000014">
    <property type="protein sequence ID" value="MCP1102787.1"/>
    <property type="molecule type" value="Genomic_DNA"/>
</dbReference>
<dbReference type="Gene3D" id="1.10.10.10">
    <property type="entry name" value="Winged helix-like DNA-binding domain superfamily/Winged helix DNA-binding domain"/>
    <property type="match status" value="1"/>
</dbReference>
<dbReference type="CDD" id="cd07377">
    <property type="entry name" value="WHTH_GntR"/>
    <property type="match status" value="1"/>
</dbReference>
<accession>A0ABT1EE92</accession>
<evidence type="ECO:0000256" key="1">
    <source>
        <dbReference type="ARBA" id="ARBA00023015"/>
    </source>
</evidence>
<dbReference type="InterPro" id="IPR036390">
    <property type="entry name" value="WH_DNA-bd_sf"/>
</dbReference>
<dbReference type="PRINTS" id="PR00035">
    <property type="entry name" value="HTHGNTR"/>
</dbReference>
<dbReference type="InterPro" id="IPR000524">
    <property type="entry name" value="Tscrpt_reg_HTH_GntR"/>
</dbReference>
<evidence type="ECO:0000313" key="5">
    <source>
        <dbReference type="EMBL" id="MCP1102787.1"/>
    </source>
</evidence>
<comment type="caution">
    <text evidence="5">The sequence shown here is derived from an EMBL/GenBank/DDBJ whole genome shotgun (WGS) entry which is preliminary data.</text>
</comment>
<evidence type="ECO:0000256" key="3">
    <source>
        <dbReference type="ARBA" id="ARBA00023163"/>
    </source>
</evidence>
<dbReference type="SUPFAM" id="SSF46785">
    <property type="entry name" value="Winged helix' DNA-binding domain"/>
    <property type="match status" value="1"/>
</dbReference>
<dbReference type="InterPro" id="IPR036388">
    <property type="entry name" value="WH-like_DNA-bd_sf"/>
</dbReference>
<dbReference type="SMART" id="SM00895">
    <property type="entry name" value="FCD"/>
    <property type="match status" value="1"/>
</dbReference>
<dbReference type="Pfam" id="PF07729">
    <property type="entry name" value="FCD"/>
    <property type="match status" value="1"/>
</dbReference>
<evidence type="ECO:0000256" key="2">
    <source>
        <dbReference type="ARBA" id="ARBA00023125"/>
    </source>
</evidence>
<keyword evidence="3" id="KW-0804">Transcription</keyword>
<dbReference type="PANTHER" id="PTHR43537">
    <property type="entry name" value="TRANSCRIPTIONAL REGULATOR, GNTR FAMILY"/>
    <property type="match status" value="1"/>
</dbReference>
<dbReference type="SUPFAM" id="SSF48008">
    <property type="entry name" value="GntR ligand-binding domain-like"/>
    <property type="match status" value="1"/>
</dbReference>
<keyword evidence="6" id="KW-1185">Reference proteome</keyword>
<dbReference type="Pfam" id="PF00392">
    <property type="entry name" value="GntR"/>
    <property type="match status" value="1"/>
</dbReference>
<keyword evidence="1" id="KW-0805">Transcription regulation</keyword>
<sequence length="228" mass="26101">MIITHSDITGQIVQYFKKNIEAGEWKVGEKIPSENQLTQKLGVSRASVRTAIQQMVGIGVLESVHGKGTFLIDDQVDGESGENRITAEDCKDIEKVLEFRRIVESEACYMATKNQTPELIEALRSHLDYMIKNKGEKEQFVLADISFHQTICQASNNLLLYKSMNKIFEENRKNHQQMNDIFGYRDGIYYHTIILNAIQEGDADKARECMFEHMQNGIQRLQADLPKN</sequence>
<dbReference type="Proteomes" id="UP001523566">
    <property type="component" value="Unassembled WGS sequence"/>
</dbReference>
<gene>
    <name evidence="5" type="ORF">NK125_10195</name>
</gene>
<dbReference type="PANTHER" id="PTHR43537:SF5">
    <property type="entry name" value="UXU OPERON TRANSCRIPTIONAL REGULATOR"/>
    <property type="match status" value="1"/>
</dbReference>
<name>A0ABT1EE92_9FIRM</name>
<dbReference type="SMART" id="SM00345">
    <property type="entry name" value="HTH_GNTR"/>
    <property type="match status" value="1"/>
</dbReference>
<evidence type="ECO:0000259" key="4">
    <source>
        <dbReference type="PROSITE" id="PS50949"/>
    </source>
</evidence>